<dbReference type="AlphaFoldDB" id="A0ABC9E1S6"/>
<keyword evidence="3" id="KW-1185">Reference proteome</keyword>
<evidence type="ECO:0000313" key="2">
    <source>
        <dbReference type="EMBL" id="CAL5049398.1"/>
    </source>
</evidence>
<sequence>MAYVPRPNDAAPLDPVHQLHRFLHAGRILVAGGWVVLTNATIGDRDANSEHALVGFALLLIGVFLILLSPVANQFPGAARVGAAVADAVLFYFFDILGR</sequence>
<organism evidence="2 3">
    <name type="scientific">Urochloa decumbens</name>
    <dbReference type="NCBI Taxonomy" id="240449"/>
    <lineage>
        <taxon>Eukaryota</taxon>
        <taxon>Viridiplantae</taxon>
        <taxon>Streptophyta</taxon>
        <taxon>Embryophyta</taxon>
        <taxon>Tracheophyta</taxon>
        <taxon>Spermatophyta</taxon>
        <taxon>Magnoliopsida</taxon>
        <taxon>Liliopsida</taxon>
        <taxon>Poales</taxon>
        <taxon>Poaceae</taxon>
        <taxon>PACMAD clade</taxon>
        <taxon>Panicoideae</taxon>
        <taxon>Panicodae</taxon>
        <taxon>Paniceae</taxon>
        <taxon>Melinidinae</taxon>
        <taxon>Urochloa</taxon>
    </lineage>
</organism>
<protein>
    <submittedName>
        <fullName evidence="2">Uncharacterized protein</fullName>
    </submittedName>
</protein>
<evidence type="ECO:0000256" key="1">
    <source>
        <dbReference type="SAM" id="Phobius"/>
    </source>
</evidence>
<keyword evidence="1" id="KW-0812">Transmembrane</keyword>
<dbReference type="Proteomes" id="UP001497457">
    <property type="component" value="Chromosome 35b"/>
</dbReference>
<name>A0ABC9E1S6_9POAL</name>
<keyword evidence="1" id="KW-1133">Transmembrane helix</keyword>
<reference evidence="2" key="1">
    <citation type="submission" date="2024-10" db="EMBL/GenBank/DDBJ databases">
        <authorList>
            <person name="Ryan C."/>
        </authorList>
    </citation>
    <scope>NUCLEOTIDE SEQUENCE [LARGE SCALE GENOMIC DNA]</scope>
</reference>
<gene>
    <name evidence="2" type="ORF">URODEC1_LOCUS90985</name>
</gene>
<feature type="transmembrane region" description="Helical" evidence="1">
    <location>
        <begin position="52"/>
        <end position="72"/>
    </location>
</feature>
<evidence type="ECO:0000313" key="3">
    <source>
        <dbReference type="Proteomes" id="UP001497457"/>
    </source>
</evidence>
<feature type="transmembrane region" description="Helical" evidence="1">
    <location>
        <begin position="78"/>
        <end position="97"/>
    </location>
</feature>
<accession>A0ABC9E1S6</accession>
<keyword evidence="1" id="KW-0472">Membrane</keyword>
<proteinExistence type="predicted"/>
<dbReference type="EMBL" id="OZ075145">
    <property type="protein sequence ID" value="CAL5049398.1"/>
    <property type="molecule type" value="Genomic_DNA"/>
</dbReference>